<dbReference type="InterPro" id="IPR013229">
    <property type="entry name" value="PEGA"/>
</dbReference>
<feature type="transmembrane region" description="Helical" evidence="8">
    <location>
        <begin position="289"/>
        <end position="309"/>
    </location>
</feature>
<dbReference type="EC" id="2.7.11.1" evidence="1"/>
<keyword evidence="2" id="KW-0723">Serine/threonine-protein kinase</keyword>
<evidence type="ECO:0000313" key="10">
    <source>
        <dbReference type="EMBL" id="SPD73086.1"/>
    </source>
</evidence>
<dbReference type="GO" id="GO:0005524">
    <property type="term" value="F:ATP binding"/>
    <property type="evidence" value="ECO:0007669"/>
    <property type="project" value="UniProtKB-UniRule"/>
</dbReference>
<protein>
    <recommendedName>
        <fullName evidence="1">non-specific serine/threonine protein kinase</fullName>
        <ecNumber evidence="1">2.7.11.1</ecNumber>
    </recommendedName>
</protein>
<dbReference type="CDD" id="cd14014">
    <property type="entry name" value="STKc_PknB_like"/>
    <property type="match status" value="1"/>
</dbReference>
<reference evidence="10" key="1">
    <citation type="submission" date="2018-01" db="EMBL/GenBank/DDBJ databases">
        <authorList>
            <person name="Regsiter A."/>
            <person name="William W."/>
        </authorList>
    </citation>
    <scope>NUCLEOTIDE SEQUENCE</scope>
    <source>
        <strain evidence="10">TRIP AH-1</strain>
    </source>
</reference>
<keyword evidence="3 10" id="KW-0808">Transferase</keyword>
<proteinExistence type="predicted"/>
<dbReference type="PROSITE" id="PS00108">
    <property type="entry name" value="PROTEIN_KINASE_ST"/>
    <property type="match status" value="1"/>
</dbReference>
<evidence type="ECO:0000256" key="8">
    <source>
        <dbReference type="SAM" id="Phobius"/>
    </source>
</evidence>
<name>A0A445MUD5_9BACT</name>
<keyword evidence="6 7" id="KW-0067">ATP-binding</keyword>
<evidence type="ECO:0000256" key="7">
    <source>
        <dbReference type="PROSITE-ProRule" id="PRU10141"/>
    </source>
</evidence>
<feature type="binding site" evidence="7">
    <location>
        <position position="35"/>
    </location>
    <ligand>
        <name>ATP</name>
        <dbReference type="ChEBI" id="CHEBI:30616"/>
    </ligand>
</feature>
<dbReference type="Pfam" id="PF00069">
    <property type="entry name" value="Pkinase"/>
    <property type="match status" value="1"/>
</dbReference>
<dbReference type="FunFam" id="1.10.510.10:FF:000021">
    <property type="entry name" value="Serine/threonine protein kinase"/>
    <property type="match status" value="1"/>
</dbReference>
<gene>
    <name evidence="10" type="ORF">PITCH_A1680003</name>
</gene>
<dbReference type="InterPro" id="IPR017441">
    <property type="entry name" value="Protein_kinase_ATP_BS"/>
</dbReference>
<evidence type="ECO:0000256" key="6">
    <source>
        <dbReference type="ARBA" id="ARBA00022840"/>
    </source>
</evidence>
<dbReference type="Gene3D" id="1.10.510.10">
    <property type="entry name" value="Transferase(Phosphotransferase) domain 1"/>
    <property type="match status" value="1"/>
</dbReference>
<keyword evidence="8" id="KW-0472">Membrane</keyword>
<dbReference type="AlphaFoldDB" id="A0A445MUD5"/>
<feature type="domain" description="Protein kinase" evidence="9">
    <location>
        <begin position="6"/>
        <end position="264"/>
    </location>
</feature>
<dbReference type="Gene3D" id="3.30.200.20">
    <property type="entry name" value="Phosphorylase Kinase, domain 1"/>
    <property type="match status" value="1"/>
</dbReference>
<keyword evidence="8" id="KW-1133">Transmembrane helix</keyword>
<sequence>MNYGRYQILKELGRGTMGVVYQAHDPNIERMVALKVLRQDRVLSEDFVRRFLKEAKAIGRLSHPNIVTVFDVGQDRNTIYIAMEYLEGKPLNEIIKESSIGVDQIVELGIQAAETLDHAHKKGIIHRDIKPSNIIITPDGQVKLTDFGIAHIEDQSAAQQTQAGEILGTPVYMSPEQVMSRPVDGRSDLYSLGVILYEIAVGDRPFKGDNLAAIFHSITQDTPAEPCLLNASIPKALSDLILKGIAKAPEERFQSGMEMAGALRSCTAAGRKDTLPQESIPVKKKRTGLFVLSGFIAVFVSAVIAYFSGAGRLKHEDILSALKVASVPEGAQVFVDNSFKGKTPISVKLPFGKYEVKLSLSEYHDWEAQIRIDKEGEIPLNVRMFPIEDATP</sequence>
<dbReference type="PROSITE" id="PS00107">
    <property type="entry name" value="PROTEIN_KINASE_ATP"/>
    <property type="match status" value="1"/>
</dbReference>
<evidence type="ECO:0000256" key="1">
    <source>
        <dbReference type="ARBA" id="ARBA00012513"/>
    </source>
</evidence>
<organism evidence="10">
    <name type="scientific">uncultured Desulfobacterium sp</name>
    <dbReference type="NCBI Taxonomy" id="201089"/>
    <lineage>
        <taxon>Bacteria</taxon>
        <taxon>Pseudomonadati</taxon>
        <taxon>Thermodesulfobacteriota</taxon>
        <taxon>Desulfobacteria</taxon>
        <taxon>Desulfobacterales</taxon>
        <taxon>Desulfobacteriaceae</taxon>
        <taxon>Desulfobacterium</taxon>
        <taxon>environmental samples</taxon>
    </lineage>
</organism>
<dbReference type="SMART" id="SM00220">
    <property type="entry name" value="S_TKc"/>
    <property type="match status" value="1"/>
</dbReference>
<dbReference type="InterPro" id="IPR011009">
    <property type="entry name" value="Kinase-like_dom_sf"/>
</dbReference>
<dbReference type="SUPFAM" id="SSF56112">
    <property type="entry name" value="Protein kinase-like (PK-like)"/>
    <property type="match status" value="1"/>
</dbReference>
<accession>A0A445MUD5</accession>
<dbReference type="EMBL" id="OJIN01000077">
    <property type="protein sequence ID" value="SPD73086.1"/>
    <property type="molecule type" value="Genomic_DNA"/>
</dbReference>
<dbReference type="GO" id="GO:0004674">
    <property type="term" value="F:protein serine/threonine kinase activity"/>
    <property type="evidence" value="ECO:0007669"/>
    <property type="project" value="UniProtKB-KW"/>
</dbReference>
<evidence type="ECO:0000259" key="9">
    <source>
        <dbReference type="PROSITE" id="PS50011"/>
    </source>
</evidence>
<evidence type="ECO:0000256" key="2">
    <source>
        <dbReference type="ARBA" id="ARBA00022527"/>
    </source>
</evidence>
<keyword evidence="5 10" id="KW-0418">Kinase</keyword>
<evidence type="ECO:0000256" key="3">
    <source>
        <dbReference type="ARBA" id="ARBA00022679"/>
    </source>
</evidence>
<evidence type="ECO:0000256" key="5">
    <source>
        <dbReference type="ARBA" id="ARBA00022777"/>
    </source>
</evidence>
<dbReference type="PANTHER" id="PTHR43289:SF6">
    <property type="entry name" value="SERINE_THREONINE-PROTEIN KINASE NEKL-3"/>
    <property type="match status" value="1"/>
</dbReference>
<dbReference type="InterPro" id="IPR000719">
    <property type="entry name" value="Prot_kinase_dom"/>
</dbReference>
<keyword evidence="8" id="KW-0812">Transmembrane</keyword>
<dbReference type="Pfam" id="PF08308">
    <property type="entry name" value="PEGA"/>
    <property type="match status" value="1"/>
</dbReference>
<evidence type="ECO:0000256" key="4">
    <source>
        <dbReference type="ARBA" id="ARBA00022741"/>
    </source>
</evidence>
<dbReference type="InterPro" id="IPR008271">
    <property type="entry name" value="Ser/Thr_kinase_AS"/>
</dbReference>
<dbReference type="PANTHER" id="PTHR43289">
    <property type="entry name" value="MITOGEN-ACTIVATED PROTEIN KINASE KINASE KINASE 20-RELATED"/>
    <property type="match status" value="1"/>
</dbReference>
<keyword evidence="4 7" id="KW-0547">Nucleotide-binding</keyword>
<dbReference type="PROSITE" id="PS50011">
    <property type="entry name" value="PROTEIN_KINASE_DOM"/>
    <property type="match status" value="1"/>
</dbReference>